<organism evidence="1 2">
    <name type="scientific">Exilibacterium tricleocarpae</name>
    <dbReference type="NCBI Taxonomy" id="2591008"/>
    <lineage>
        <taxon>Bacteria</taxon>
        <taxon>Pseudomonadati</taxon>
        <taxon>Pseudomonadota</taxon>
        <taxon>Gammaproteobacteria</taxon>
        <taxon>Cellvibrionales</taxon>
        <taxon>Cellvibrionaceae</taxon>
        <taxon>Exilibacterium</taxon>
    </lineage>
</organism>
<proteinExistence type="predicted"/>
<name>A0A545SSV3_9GAMM</name>
<dbReference type="RefSeq" id="WP_142929553.1">
    <property type="nucleotide sequence ID" value="NZ_ML660108.1"/>
</dbReference>
<protein>
    <submittedName>
        <fullName evidence="1">Glycine zipper family protein</fullName>
    </submittedName>
</protein>
<dbReference type="EMBL" id="VHSG01000031">
    <property type="protein sequence ID" value="TQV68050.1"/>
    <property type="molecule type" value="Genomic_DNA"/>
</dbReference>
<keyword evidence="2" id="KW-1185">Reference proteome</keyword>
<gene>
    <name evidence="1" type="ORF">FKG94_24295</name>
</gene>
<dbReference type="PROSITE" id="PS51257">
    <property type="entry name" value="PROKAR_LIPOPROTEIN"/>
    <property type="match status" value="1"/>
</dbReference>
<sequence>MKAAVTLLGVFSILLAGCASDRVIIDRKGVSMAQYAQDRSECEAYADEVNTGEKVAEGTAAGAVLGGVFGAIFGDSGTAARGAGAGAVSGAAGGAGKAAAEKDRVVKNCLAGRGYKVLN</sequence>
<dbReference type="OrthoDB" id="9133808at2"/>
<dbReference type="Proteomes" id="UP000319732">
    <property type="component" value="Unassembled WGS sequence"/>
</dbReference>
<comment type="caution">
    <text evidence="1">The sequence shown here is derived from an EMBL/GenBank/DDBJ whole genome shotgun (WGS) entry which is preliminary data.</text>
</comment>
<evidence type="ECO:0000313" key="2">
    <source>
        <dbReference type="Proteomes" id="UP000319732"/>
    </source>
</evidence>
<evidence type="ECO:0000313" key="1">
    <source>
        <dbReference type="EMBL" id="TQV68050.1"/>
    </source>
</evidence>
<reference evidence="1 2" key="1">
    <citation type="submission" date="2019-06" db="EMBL/GenBank/DDBJ databases">
        <title>Whole genome sequence for Cellvibrionaceae sp. R142.</title>
        <authorList>
            <person name="Wang G."/>
        </authorList>
    </citation>
    <scope>NUCLEOTIDE SEQUENCE [LARGE SCALE GENOMIC DNA]</scope>
    <source>
        <strain evidence="1 2">R142</strain>
    </source>
</reference>
<accession>A0A545SSV3</accession>
<dbReference type="AlphaFoldDB" id="A0A545SSV3"/>